<keyword evidence="2" id="KW-1185">Reference proteome</keyword>
<evidence type="ECO:0000313" key="2">
    <source>
        <dbReference type="Proteomes" id="UP000607653"/>
    </source>
</evidence>
<proteinExistence type="predicted"/>
<accession>A0A822YJE9</accession>
<reference evidence="1 2" key="1">
    <citation type="journal article" date="2020" name="Mol. Biol. Evol.">
        <title>Distinct Expression and Methylation Patterns for Genes with Different Fates following a Single Whole-Genome Duplication in Flowering Plants.</title>
        <authorList>
            <person name="Shi T."/>
            <person name="Rahmani R.S."/>
            <person name="Gugger P.F."/>
            <person name="Wang M."/>
            <person name="Li H."/>
            <person name="Zhang Y."/>
            <person name="Li Z."/>
            <person name="Wang Q."/>
            <person name="Van de Peer Y."/>
            <person name="Marchal K."/>
            <person name="Chen J."/>
        </authorList>
    </citation>
    <scope>NUCLEOTIDE SEQUENCE [LARGE SCALE GENOMIC DNA]</scope>
    <source>
        <tissue evidence="1">Leaf</tissue>
    </source>
</reference>
<comment type="caution">
    <text evidence="1">The sequence shown here is derived from an EMBL/GenBank/DDBJ whole genome shotgun (WGS) entry which is preliminary data.</text>
</comment>
<dbReference type="EMBL" id="DUZY01000003">
    <property type="protein sequence ID" value="DAD31439.1"/>
    <property type="molecule type" value="Genomic_DNA"/>
</dbReference>
<dbReference type="AlphaFoldDB" id="A0A822YJE9"/>
<organism evidence="1 2">
    <name type="scientific">Nelumbo nucifera</name>
    <name type="common">Sacred lotus</name>
    <dbReference type="NCBI Taxonomy" id="4432"/>
    <lineage>
        <taxon>Eukaryota</taxon>
        <taxon>Viridiplantae</taxon>
        <taxon>Streptophyta</taxon>
        <taxon>Embryophyta</taxon>
        <taxon>Tracheophyta</taxon>
        <taxon>Spermatophyta</taxon>
        <taxon>Magnoliopsida</taxon>
        <taxon>Proteales</taxon>
        <taxon>Nelumbonaceae</taxon>
        <taxon>Nelumbo</taxon>
    </lineage>
</organism>
<sequence length="75" mass="8381">MMQSNNQENSHTSQGSEGIMQAAVSSFNIASCCDDLTIMPKFVLLISCEGRVDSWVDFHLYNSTNALFYFTYASI</sequence>
<protein>
    <submittedName>
        <fullName evidence="1">Uncharacterized protein</fullName>
    </submittedName>
</protein>
<dbReference type="Proteomes" id="UP000607653">
    <property type="component" value="Unassembled WGS sequence"/>
</dbReference>
<evidence type="ECO:0000313" key="1">
    <source>
        <dbReference type="EMBL" id="DAD31439.1"/>
    </source>
</evidence>
<gene>
    <name evidence="1" type="ORF">HUJ06_010290</name>
</gene>
<name>A0A822YJE9_NELNU</name>